<protein>
    <submittedName>
        <fullName evidence="1">Uncharacterized protein</fullName>
    </submittedName>
</protein>
<accession>A0A4Y2IV11</accession>
<keyword evidence="2" id="KW-1185">Reference proteome</keyword>
<gene>
    <name evidence="1" type="ORF">AVEN_235555_1</name>
</gene>
<evidence type="ECO:0000313" key="2">
    <source>
        <dbReference type="Proteomes" id="UP000499080"/>
    </source>
</evidence>
<proteinExistence type="predicted"/>
<dbReference type="Proteomes" id="UP000499080">
    <property type="component" value="Unassembled WGS sequence"/>
</dbReference>
<organism evidence="1 2">
    <name type="scientific">Araneus ventricosus</name>
    <name type="common">Orbweaver spider</name>
    <name type="synonym">Epeira ventricosa</name>
    <dbReference type="NCBI Taxonomy" id="182803"/>
    <lineage>
        <taxon>Eukaryota</taxon>
        <taxon>Metazoa</taxon>
        <taxon>Ecdysozoa</taxon>
        <taxon>Arthropoda</taxon>
        <taxon>Chelicerata</taxon>
        <taxon>Arachnida</taxon>
        <taxon>Araneae</taxon>
        <taxon>Araneomorphae</taxon>
        <taxon>Entelegynae</taxon>
        <taxon>Araneoidea</taxon>
        <taxon>Araneidae</taxon>
        <taxon>Araneus</taxon>
    </lineage>
</organism>
<dbReference type="AlphaFoldDB" id="A0A4Y2IV11"/>
<dbReference type="EMBL" id="BGPR01002923">
    <property type="protein sequence ID" value="GBM81099.1"/>
    <property type="molecule type" value="Genomic_DNA"/>
</dbReference>
<evidence type="ECO:0000313" key="1">
    <source>
        <dbReference type="EMBL" id="GBM81099.1"/>
    </source>
</evidence>
<name>A0A4Y2IV11_ARAVE</name>
<reference evidence="1 2" key="1">
    <citation type="journal article" date="2019" name="Sci. Rep.">
        <title>Orb-weaving spider Araneus ventricosus genome elucidates the spidroin gene catalogue.</title>
        <authorList>
            <person name="Kono N."/>
            <person name="Nakamura H."/>
            <person name="Ohtoshi R."/>
            <person name="Moran D.A.P."/>
            <person name="Shinohara A."/>
            <person name="Yoshida Y."/>
            <person name="Fujiwara M."/>
            <person name="Mori M."/>
            <person name="Tomita M."/>
            <person name="Arakawa K."/>
        </authorList>
    </citation>
    <scope>NUCLEOTIDE SEQUENCE [LARGE SCALE GENOMIC DNA]</scope>
</reference>
<comment type="caution">
    <text evidence="1">The sequence shown here is derived from an EMBL/GenBank/DDBJ whole genome shotgun (WGS) entry which is preliminary data.</text>
</comment>
<sequence length="89" mass="10135">MLGNPLHYATECRLTESFHLTKPAEVNRVARVRAVAGNKLSRNKISQLMRFLADNEALIKLRYFPLLQVAAEDPLIPEPHKTSVVRKLK</sequence>